<dbReference type="Gene3D" id="3.30.160.60">
    <property type="entry name" value="Classic Zinc Finger"/>
    <property type="match status" value="6"/>
</dbReference>
<dbReference type="EMBL" id="OC319382">
    <property type="protein sequence ID" value="CAD7405212.1"/>
    <property type="molecule type" value="Genomic_DNA"/>
</dbReference>
<keyword evidence="3" id="KW-0479">Metal-binding</keyword>
<feature type="domain" description="C2H2-type" evidence="13">
    <location>
        <begin position="297"/>
        <end position="324"/>
    </location>
</feature>
<keyword evidence="5 11" id="KW-0863">Zinc-finger</keyword>
<comment type="subcellular location">
    <subcellularLocation>
        <location evidence="1">Nucleus</location>
    </subcellularLocation>
</comment>
<evidence type="ECO:0000256" key="7">
    <source>
        <dbReference type="ARBA" id="ARBA00023015"/>
    </source>
</evidence>
<keyword evidence="8" id="KW-0238">DNA-binding</keyword>
<dbReference type="PROSITE" id="PS50157">
    <property type="entry name" value="ZINC_FINGER_C2H2_2"/>
    <property type="match status" value="6"/>
</dbReference>
<dbReference type="FunFam" id="3.30.160.60:FF:000322">
    <property type="entry name" value="GDNF-inducible zinc finger protein 1"/>
    <property type="match status" value="1"/>
</dbReference>
<feature type="region of interest" description="Disordered" evidence="12">
    <location>
        <begin position="504"/>
        <end position="546"/>
    </location>
</feature>
<keyword evidence="10" id="KW-0539">Nucleus</keyword>
<feature type="compositionally biased region" description="Low complexity" evidence="12">
    <location>
        <begin position="506"/>
        <end position="516"/>
    </location>
</feature>
<dbReference type="GO" id="GO:0000978">
    <property type="term" value="F:RNA polymerase II cis-regulatory region sequence-specific DNA binding"/>
    <property type="evidence" value="ECO:0007669"/>
    <property type="project" value="TreeGrafter"/>
</dbReference>
<evidence type="ECO:0000256" key="9">
    <source>
        <dbReference type="ARBA" id="ARBA00023163"/>
    </source>
</evidence>
<dbReference type="GO" id="GO:0005634">
    <property type="term" value="C:nucleus"/>
    <property type="evidence" value="ECO:0007669"/>
    <property type="project" value="UniProtKB-SubCell"/>
</dbReference>
<feature type="compositionally biased region" description="Acidic residues" evidence="12">
    <location>
        <begin position="49"/>
        <end position="66"/>
    </location>
</feature>
<dbReference type="SUPFAM" id="SSF57667">
    <property type="entry name" value="beta-beta-alpha zinc fingers"/>
    <property type="match status" value="4"/>
</dbReference>
<evidence type="ECO:0000256" key="12">
    <source>
        <dbReference type="SAM" id="MobiDB-lite"/>
    </source>
</evidence>
<feature type="domain" description="C2H2-type" evidence="13">
    <location>
        <begin position="182"/>
        <end position="209"/>
    </location>
</feature>
<feature type="compositionally biased region" description="Basic and acidic residues" evidence="12">
    <location>
        <begin position="36"/>
        <end position="48"/>
    </location>
</feature>
<feature type="domain" description="C2H2-type" evidence="13">
    <location>
        <begin position="369"/>
        <end position="396"/>
    </location>
</feature>
<keyword evidence="4" id="KW-0677">Repeat</keyword>
<keyword evidence="6" id="KW-0862">Zinc</keyword>
<gene>
    <name evidence="14" type="ORF">TCEB3V08_LOCUS7883</name>
</gene>
<dbReference type="GO" id="GO:0000981">
    <property type="term" value="F:DNA-binding transcription factor activity, RNA polymerase II-specific"/>
    <property type="evidence" value="ECO:0007669"/>
    <property type="project" value="TreeGrafter"/>
</dbReference>
<evidence type="ECO:0000256" key="8">
    <source>
        <dbReference type="ARBA" id="ARBA00023125"/>
    </source>
</evidence>
<dbReference type="PANTHER" id="PTHR23226">
    <property type="entry name" value="ZINC FINGER AND SCAN DOMAIN-CONTAINING"/>
    <property type="match status" value="1"/>
</dbReference>
<feature type="domain" description="C2H2-type" evidence="13">
    <location>
        <begin position="269"/>
        <end position="296"/>
    </location>
</feature>
<protein>
    <recommendedName>
        <fullName evidence="13">C2H2-type domain-containing protein</fullName>
    </recommendedName>
</protein>
<dbReference type="AlphaFoldDB" id="A0A7R9CZY6"/>
<organism evidence="14">
    <name type="scientific">Timema cristinae</name>
    <name type="common">Walking stick</name>
    <dbReference type="NCBI Taxonomy" id="61476"/>
    <lineage>
        <taxon>Eukaryota</taxon>
        <taxon>Metazoa</taxon>
        <taxon>Ecdysozoa</taxon>
        <taxon>Arthropoda</taxon>
        <taxon>Hexapoda</taxon>
        <taxon>Insecta</taxon>
        <taxon>Pterygota</taxon>
        <taxon>Neoptera</taxon>
        <taxon>Polyneoptera</taxon>
        <taxon>Phasmatodea</taxon>
        <taxon>Timematodea</taxon>
        <taxon>Timematoidea</taxon>
        <taxon>Timematidae</taxon>
        <taxon>Timema</taxon>
    </lineage>
</organism>
<feature type="region of interest" description="Disordered" evidence="12">
    <location>
        <begin position="1"/>
        <end position="69"/>
    </location>
</feature>
<dbReference type="FunFam" id="3.30.160.60:FF:001480">
    <property type="entry name" value="Si:cabz01071911.3"/>
    <property type="match status" value="1"/>
</dbReference>
<dbReference type="FunFam" id="3.30.160.60:FF:000624">
    <property type="entry name" value="zinc finger protein 697"/>
    <property type="match status" value="1"/>
</dbReference>
<dbReference type="PANTHER" id="PTHR23226:SF416">
    <property type="entry name" value="FI01424P"/>
    <property type="match status" value="1"/>
</dbReference>
<feature type="domain" description="C2H2-type" evidence="13">
    <location>
        <begin position="210"/>
        <end position="237"/>
    </location>
</feature>
<dbReference type="InterPro" id="IPR013087">
    <property type="entry name" value="Znf_C2H2_type"/>
</dbReference>
<reference evidence="14" key="1">
    <citation type="submission" date="2020-11" db="EMBL/GenBank/DDBJ databases">
        <authorList>
            <person name="Tran Van P."/>
        </authorList>
    </citation>
    <scope>NUCLEOTIDE SEQUENCE</scope>
</reference>
<dbReference type="Pfam" id="PF00096">
    <property type="entry name" value="zf-C2H2"/>
    <property type="match status" value="5"/>
</dbReference>
<name>A0A7R9CZY6_TIMCR</name>
<evidence type="ECO:0000256" key="2">
    <source>
        <dbReference type="ARBA" id="ARBA00006991"/>
    </source>
</evidence>
<feature type="domain" description="C2H2-type" evidence="13">
    <location>
        <begin position="238"/>
        <end position="265"/>
    </location>
</feature>
<dbReference type="PROSITE" id="PS00028">
    <property type="entry name" value="ZINC_FINGER_C2H2_1"/>
    <property type="match status" value="6"/>
</dbReference>
<evidence type="ECO:0000259" key="13">
    <source>
        <dbReference type="PROSITE" id="PS50157"/>
    </source>
</evidence>
<dbReference type="SMART" id="SM00355">
    <property type="entry name" value="ZnF_C2H2"/>
    <property type="match status" value="8"/>
</dbReference>
<evidence type="ECO:0000256" key="6">
    <source>
        <dbReference type="ARBA" id="ARBA00022833"/>
    </source>
</evidence>
<keyword evidence="7" id="KW-0805">Transcription regulation</keyword>
<dbReference type="InterPro" id="IPR036236">
    <property type="entry name" value="Znf_C2H2_sf"/>
</dbReference>
<accession>A0A7R9CZY6</accession>
<evidence type="ECO:0000313" key="14">
    <source>
        <dbReference type="EMBL" id="CAD7405212.1"/>
    </source>
</evidence>
<dbReference type="FunFam" id="3.30.160.60:FF:000047">
    <property type="entry name" value="zinc finger protein OZF"/>
    <property type="match status" value="1"/>
</dbReference>
<evidence type="ECO:0000256" key="1">
    <source>
        <dbReference type="ARBA" id="ARBA00004123"/>
    </source>
</evidence>
<evidence type="ECO:0000256" key="4">
    <source>
        <dbReference type="ARBA" id="ARBA00022737"/>
    </source>
</evidence>
<evidence type="ECO:0000256" key="10">
    <source>
        <dbReference type="ARBA" id="ARBA00023242"/>
    </source>
</evidence>
<dbReference type="GO" id="GO:0008270">
    <property type="term" value="F:zinc ion binding"/>
    <property type="evidence" value="ECO:0007669"/>
    <property type="project" value="UniProtKB-KW"/>
</dbReference>
<keyword evidence="9" id="KW-0804">Transcription</keyword>
<evidence type="ECO:0000256" key="3">
    <source>
        <dbReference type="ARBA" id="ARBA00022723"/>
    </source>
</evidence>
<sequence>MTAQHVTRKDGAGLSSLVAPSKRKCRTPVRCAQDTLDAKKEPADQVRVEEEEEEEEDEEYLEEEEPLSSRKRRDGWDKFPWRCTDCPQVKTLAALTGMKYSYFKVEPKLDRRGGAPILEEAPRWLGQVPLEVHRLSPGKDTRRSYQNEVLIFQGRAQTRQELPSMQALRSHHQEVHKQTVRFLCIQCKKVYTKYYGFVSHVRRHKNHMKFCCEECGKCFSNKKVLESHRATHSDARPYVCSECGKAFRQQSALYVHNRSHQPDEVKNKYPCDQCDKKFSTKPNLVTHKRIHTGIRNYTCDQCGKSFIQKGNLDAHLLTHSSDKPHTCTYMQQGVSGTPYSSLCHVGTLEFKTPLQLRKHQTVHTGAKPHQCDVCGRQFRERGTLREHHRIHTGAMPFTCEFCGKAFRFKGILTLIITNPLTRWQLARLCSKLVDQSPVSPMHPTWFPLGFNPPSTRLLGSPGCLECQHHFTNWPNYNKHMKRRHGINTSHQPDPNKLALANMANLQQQQQHQQQHPQQHHHNNVATTPDHLGPDLSLYEDDRERGPASSTHFYAAAAGLPSVGAYMGAPLNASSMLGFYNIPQLQGLDPSAMDMLHPLQHR</sequence>
<comment type="similarity">
    <text evidence="2">Belongs to the krueppel C2H2-type zinc-finger protein family.</text>
</comment>
<evidence type="ECO:0000256" key="11">
    <source>
        <dbReference type="PROSITE-ProRule" id="PRU00042"/>
    </source>
</evidence>
<evidence type="ECO:0000256" key="5">
    <source>
        <dbReference type="ARBA" id="ARBA00022771"/>
    </source>
</evidence>
<proteinExistence type="inferred from homology"/>